<dbReference type="RefSeq" id="WP_264741642.1">
    <property type="nucleotide sequence ID" value="NZ_JAPDHV010000001.1"/>
</dbReference>
<keyword evidence="2" id="KW-1185">Reference proteome</keyword>
<organism evidence="1 2">
    <name type="scientific">Chryseobacterium oryctis</name>
    <dbReference type="NCBI Taxonomy" id="2952618"/>
    <lineage>
        <taxon>Bacteria</taxon>
        <taxon>Pseudomonadati</taxon>
        <taxon>Bacteroidota</taxon>
        <taxon>Flavobacteriia</taxon>
        <taxon>Flavobacteriales</taxon>
        <taxon>Weeksellaceae</taxon>
        <taxon>Chryseobacterium group</taxon>
        <taxon>Chryseobacterium</taxon>
    </lineage>
</organism>
<gene>
    <name evidence="1" type="ORF">OH806_00030</name>
</gene>
<evidence type="ECO:0000313" key="1">
    <source>
        <dbReference type="EMBL" id="MCW3159665.1"/>
    </source>
</evidence>
<reference evidence="1" key="1">
    <citation type="submission" date="2022-10" db="EMBL/GenBank/DDBJ databases">
        <title>Chryseobacterium babae sp. nov. isolated from the gut of the beetle Oryctes rhinoceros, and Chryseobacterium kimseyorum sp. nov., isolated from a stick insect rearing cage.</title>
        <authorList>
            <person name="Shelomi M."/>
            <person name="Han C.-J."/>
            <person name="Chen W.-M."/>
            <person name="Chen H.-K."/>
            <person name="Liaw S.-J."/>
            <person name="Muhle E."/>
            <person name="Clermont D."/>
        </authorList>
    </citation>
    <scope>NUCLEOTIDE SEQUENCE</scope>
    <source>
        <strain evidence="1">WLa1L2M3</strain>
    </source>
</reference>
<comment type="caution">
    <text evidence="1">The sequence shown here is derived from an EMBL/GenBank/DDBJ whole genome shotgun (WGS) entry which is preliminary data.</text>
</comment>
<protein>
    <submittedName>
        <fullName evidence="1">Replication-relaxation family protein</fullName>
    </submittedName>
</protein>
<dbReference type="EMBL" id="JAPDHV010000001">
    <property type="protein sequence ID" value="MCW3159665.1"/>
    <property type="molecule type" value="Genomic_DNA"/>
</dbReference>
<name>A0ABT3HIP7_9FLAO</name>
<sequence length="279" mass="32670">MKTKNIITPSMEKILVNLGQFKYLTVSQMLRLDIMKGRRNLNRKLAELRQLSKPLVQNLSFSVHPVEGKLEHIHFLTPYGAEQLREYYGNRFPVRYPKSNSPVFGFDYFHRLAVIDFEISLRIFAEKNDLGIVFFTTYFDKVSTEKEKGYRAASAIMIDRTKYLIADAVFMMNTPYREDLYACEVFLDSDVARVLSSIRQHLNVLASGKFSEQYKIDYGSRLLCIFKHKNVMQKVMGKLYKDMDFKQAQKHILFKAADELDVEMFFDWKYCDGSEASLF</sequence>
<evidence type="ECO:0000313" key="2">
    <source>
        <dbReference type="Proteomes" id="UP001163719"/>
    </source>
</evidence>
<dbReference type="Proteomes" id="UP001163719">
    <property type="component" value="Unassembled WGS sequence"/>
</dbReference>
<accession>A0ABT3HIP7</accession>
<proteinExistence type="predicted"/>